<feature type="domain" description="GAF" evidence="2">
    <location>
        <begin position="34"/>
        <end position="179"/>
    </location>
</feature>
<accession>A0A7W7Q196</accession>
<keyword evidence="1" id="KW-0378">Hydrolase</keyword>
<evidence type="ECO:0000313" key="4">
    <source>
        <dbReference type="EMBL" id="MBB4905150.1"/>
    </source>
</evidence>
<dbReference type="RefSeq" id="WP_184809434.1">
    <property type="nucleotide sequence ID" value="NZ_JACHJQ010000002.1"/>
</dbReference>
<dbReference type="InterPro" id="IPR003018">
    <property type="entry name" value="GAF"/>
</dbReference>
<dbReference type="InterPro" id="IPR052016">
    <property type="entry name" value="Bact_Sigma-Reg"/>
</dbReference>
<sequence length="410" mass="43971">MDDDSTADDTADTVTDRRLRVLETVTDSSLMEYDLDKLLEVLLVRVHDLFHVDTATVLLVDASGERLVASASAGLNEEVFQGVRVPIGSGFAGRVARLRQPVQIEQIDPSTVVNPILWERGLRVLLGVPMLAQGELVGVMHVGSIAPRRFTDEDIELLQLVADRVALAAYLYRSRAERTAAAVLADSLLPTRLPTTEGWELAARYVPGADVGVGGDWYDVFPLPGDRIGIVIGDVVGNGLPAAIVMGRLRSALRAYALEFDDPAEVLGKLDRKASHFERTTMATVGYAVVDTAAARMDLSLAGHLPPIIAVPGEAARFLDAPVGLPVGYGMAVSGRPGVTIDLPPGALVTFYTDGLVERRGEDIDERLEQLRAAVHPDEPEAVCARVMAEMVGGQPANDDIALIVVHHTT</sequence>
<comment type="caution">
    <text evidence="4">The sequence shown here is derived from an EMBL/GenBank/DDBJ whole genome shotgun (WGS) entry which is preliminary data.</text>
</comment>
<dbReference type="Gene3D" id="3.30.450.40">
    <property type="match status" value="1"/>
</dbReference>
<feature type="domain" description="PPM-type phosphatase" evidence="3">
    <location>
        <begin position="196"/>
        <end position="408"/>
    </location>
</feature>
<reference evidence="4 5" key="1">
    <citation type="submission" date="2020-08" db="EMBL/GenBank/DDBJ databases">
        <title>Genomic Encyclopedia of Type Strains, Phase III (KMG-III): the genomes of soil and plant-associated and newly described type strains.</title>
        <authorList>
            <person name="Whitman W."/>
        </authorList>
    </citation>
    <scope>NUCLEOTIDE SEQUENCE [LARGE SCALE GENOMIC DNA]</scope>
    <source>
        <strain evidence="4 5">CECT 8960</strain>
    </source>
</reference>
<gene>
    <name evidence="4" type="ORF">FHR82_001367</name>
</gene>
<dbReference type="GO" id="GO:0016791">
    <property type="term" value="F:phosphatase activity"/>
    <property type="evidence" value="ECO:0007669"/>
    <property type="project" value="TreeGrafter"/>
</dbReference>
<evidence type="ECO:0000256" key="1">
    <source>
        <dbReference type="ARBA" id="ARBA00022801"/>
    </source>
</evidence>
<dbReference type="SUPFAM" id="SSF55781">
    <property type="entry name" value="GAF domain-like"/>
    <property type="match status" value="1"/>
</dbReference>
<dbReference type="InterPro" id="IPR029016">
    <property type="entry name" value="GAF-like_dom_sf"/>
</dbReference>
<name>A0A7W7Q196_9PSEU</name>
<dbReference type="InterPro" id="IPR036457">
    <property type="entry name" value="PPM-type-like_dom_sf"/>
</dbReference>
<dbReference type="Gene3D" id="3.60.40.10">
    <property type="entry name" value="PPM-type phosphatase domain"/>
    <property type="match status" value="1"/>
</dbReference>
<evidence type="ECO:0000313" key="5">
    <source>
        <dbReference type="Proteomes" id="UP000520767"/>
    </source>
</evidence>
<dbReference type="SMART" id="SM00065">
    <property type="entry name" value="GAF"/>
    <property type="match status" value="1"/>
</dbReference>
<dbReference type="EMBL" id="JACHJQ010000002">
    <property type="protein sequence ID" value="MBB4905150.1"/>
    <property type="molecule type" value="Genomic_DNA"/>
</dbReference>
<evidence type="ECO:0000259" key="3">
    <source>
        <dbReference type="SMART" id="SM00331"/>
    </source>
</evidence>
<proteinExistence type="predicted"/>
<dbReference type="Proteomes" id="UP000520767">
    <property type="component" value="Unassembled WGS sequence"/>
</dbReference>
<dbReference type="InterPro" id="IPR001932">
    <property type="entry name" value="PPM-type_phosphatase-like_dom"/>
</dbReference>
<dbReference type="SMART" id="SM00331">
    <property type="entry name" value="PP2C_SIG"/>
    <property type="match status" value="1"/>
</dbReference>
<keyword evidence="5" id="KW-1185">Reference proteome</keyword>
<dbReference type="PANTHER" id="PTHR43156">
    <property type="entry name" value="STAGE II SPORULATION PROTEIN E-RELATED"/>
    <property type="match status" value="1"/>
</dbReference>
<organism evidence="4 5">
    <name type="scientific">Actinophytocola algeriensis</name>
    <dbReference type="NCBI Taxonomy" id="1768010"/>
    <lineage>
        <taxon>Bacteria</taxon>
        <taxon>Bacillati</taxon>
        <taxon>Actinomycetota</taxon>
        <taxon>Actinomycetes</taxon>
        <taxon>Pseudonocardiales</taxon>
        <taxon>Pseudonocardiaceae</taxon>
    </lineage>
</organism>
<dbReference type="Pfam" id="PF07228">
    <property type="entry name" value="SpoIIE"/>
    <property type="match status" value="1"/>
</dbReference>
<evidence type="ECO:0000259" key="2">
    <source>
        <dbReference type="SMART" id="SM00065"/>
    </source>
</evidence>
<protein>
    <submittedName>
        <fullName evidence="4">Putative methionine-R-sulfoxide reductase with GAF domain</fullName>
    </submittedName>
</protein>
<dbReference type="PANTHER" id="PTHR43156:SF2">
    <property type="entry name" value="STAGE II SPORULATION PROTEIN E"/>
    <property type="match status" value="1"/>
</dbReference>
<dbReference type="AlphaFoldDB" id="A0A7W7Q196"/>
<dbReference type="Pfam" id="PF01590">
    <property type="entry name" value="GAF"/>
    <property type="match status" value="1"/>
</dbReference>